<dbReference type="RefSeq" id="WP_090247881.1">
    <property type="nucleotide sequence ID" value="NZ_FPAS01000002.1"/>
</dbReference>
<keyword evidence="3" id="KW-1185">Reference proteome</keyword>
<dbReference type="EMBL" id="FPAS01000002">
    <property type="protein sequence ID" value="SFT64953.1"/>
    <property type="molecule type" value="Genomic_DNA"/>
</dbReference>
<feature type="domain" description="Enoyl reductase (ER)" evidence="1">
    <location>
        <begin position="15"/>
        <end position="340"/>
    </location>
</feature>
<dbReference type="InterPro" id="IPR013154">
    <property type="entry name" value="ADH-like_N"/>
</dbReference>
<dbReference type="Pfam" id="PF13602">
    <property type="entry name" value="ADH_zinc_N_2"/>
    <property type="match status" value="1"/>
</dbReference>
<dbReference type="Gene3D" id="3.90.180.10">
    <property type="entry name" value="Medium-chain alcohol dehydrogenases, catalytic domain"/>
    <property type="match status" value="1"/>
</dbReference>
<dbReference type="OrthoDB" id="9787435at2"/>
<evidence type="ECO:0000259" key="1">
    <source>
        <dbReference type="SMART" id="SM00829"/>
    </source>
</evidence>
<dbReference type="AlphaFoldDB" id="A0A1I6ZQF9"/>
<dbReference type="InterPro" id="IPR036291">
    <property type="entry name" value="NAD(P)-bd_dom_sf"/>
</dbReference>
<sequence length="344" mass="37311">MVSTQAFQLVKNGEASQAFALTSVQLPALEADDVLIKVSAFGLNYADVMARNGLYRETPPLPCVLGYEVVGEITAVGKDVDANEIGKRVVAFCRFGGYSQDVITKAYAYAPIDDLDTGKALCLATQYVTAYYMCNYVNTARKGERALIHAAAGGIGTALLQLLKLQGVETYAKTSSRKKEAYLKTQGADHIIYYTEGDYAELVAKELKGERLDISYNPVAGSTFKKDFALLGSGGRLILFGGSERSGKKWGILSTLNFVRKMGIVIPIGLMMRSKSILGVNMLKVGDNKPHVIQHCLSELVTLLKENKIDPQVGGSYTSSQLAEAHAELESGRTVGKLMVTWEK</sequence>
<dbReference type="InterPro" id="IPR011032">
    <property type="entry name" value="GroES-like_sf"/>
</dbReference>
<accession>A0A1I6ZQF9</accession>
<dbReference type="PANTHER" id="PTHR43677:SF4">
    <property type="entry name" value="QUINONE OXIDOREDUCTASE-LIKE PROTEIN 2"/>
    <property type="match status" value="1"/>
</dbReference>
<dbReference type="Gene3D" id="3.40.50.720">
    <property type="entry name" value="NAD(P)-binding Rossmann-like Domain"/>
    <property type="match status" value="1"/>
</dbReference>
<evidence type="ECO:0000313" key="3">
    <source>
        <dbReference type="Proteomes" id="UP000236454"/>
    </source>
</evidence>
<dbReference type="InterPro" id="IPR002364">
    <property type="entry name" value="Quin_OxRdtase/zeta-crystal_CS"/>
</dbReference>
<dbReference type="SUPFAM" id="SSF50129">
    <property type="entry name" value="GroES-like"/>
    <property type="match status" value="1"/>
</dbReference>
<protein>
    <submittedName>
        <fullName evidence="2">NADPH2:quinone reductase</fullName>
    </submittedName>
</protein>
<dbReference type="InterPro" id="IPR051397">
    <property type="entry name" value="Zn-ADH-like_protein"/>
</dbReference>
<gene>
    <name evidence="2" type="ORF">SAMN05216474_1546</name>
</gene>
<dbReference type="PANTHER" id="PTHR43677">
    <property type="entry name" value="SHORT-CHAIN DEHYDROGENASE/REDUCTASE"/>
    <property type="match status" value="1"/>
</dbReference>
<dbReference type="SUPFAM" id="SSF51735">
    <property type="entry name" value="NAD(P)-binding Rossmann-fold domains"/>
    <property type="match status" value="1"/>
</dbReference>
<dbReference type="InterPro" id="IPR020843">
    <property type="entry name" value="ER"/>
</dbReference>
<dbReference type="Pfam" id="PF08240">
    <property type="entry name" value="ADH_N"/>
    <property type="match status" value="1"/>
</dbReference>
<dbReference type="PROSITE" id="PS01162">
    <property type="entry name" value="QOR_ZETA_CRYSTAL"/>
    <property type="match status" value="1"/>
</dbReference>
<name>A0A1I6ZQF9_9FLAO</name>
<proteinExistence type="predicted"/>
<dbReference type="SMART" id="SM00829">
    <property type="entry name" value="PKS_ER"/>
    <property type="match status" value="1"/>
</dbReference>
<reference evidence="2 3" key="1">
    <citation type="submission" date="2016-10" db="EMBL/GenBank/DDBJ databases">
        <authorList>
            <person name="de Groot N.N."/>
        </authorList>
    </citation>
    <scope>NUCLEOTIDE SEQUENCE [LARGE SCALE GENOMIC DNA]</scope>
    <source>
        <strain evidence="2 3">CGMCC 1.7005</strain>
    </source>
</reference>
<evidence type="ECO:0000313" key="2">
    <source>
        <dbReference type="EMBL" id="SFT64953.1"/>
    </source>
</evidence>
<dbReference type="GO" id="GO:0008270">
    <property type="term" value="F:zinc ion binding"/>
    <property type="evidence" value="ECO:0007669"/>
    <property type="project" value="InterPro"/>
</dbReference>
<organism evidence="2 3">
    <name type="scientific">Lishizhenia tianjinensis</name>
    <dbReference type="NCBI Taxonomy" id="477690"/>
    <lineage>
        <taxon>Bacteria</taxon>
        <taxon>Pseudomonadati</taxon>
        <taxon>Bacteroidota</taxon>
        <taxon>Flavobacteriia</taxon>
        <taxon>Flavobacteriales</taxon>
        <taxon>Crocinitomicaceae</taxon>
        <taxon>Lishizhenia</taxon>
    </lineage>
</organism>
<dbReference type="STRING" id="477690.SAMN05216474_1546"/>
<dbReference type="Proteomes" id="UP000236454">
    <property type="component" value="Unassembled WGS sequence"/>
</dbReference>
<dbReference type="GO" id="GO:0016491">
    <property type="term" value="F:oxidoreductase activity"/>
    <property type="evidence" value="ECO:0007669"/>
    <property type="project" value="InterPro"/>
</dbReference>